<dbReference type="AlphaFoldDB" id="A0A9W8JUY4"/>
<name>A0A9W8JUY4_9AGAR</name>
<gene>
    <name evidence="2" type="ORF">NLJ89_g12165</name>
</gene>
<feature type="region of interest" description="Disordered" evidence="1">
    <location>
        <begin position="302"/>
        <end position="322"/>
    </location>
</feature>
<accession>A0A9W8JUY4</accession>
<evidence type="ECO:0000256" key="1">
    <source>
        <dbReference type="SAM" id="MobiDB-lite"/>
    </source>
</evidence>
<reference evidence="2" key="1">
    <citation type="submission" date="2022-07" db="EMBL/GenBank/DDBJ databases">
        <title>Genome Sequence of Agrocybe chaxingu.</title>
        <authorList>
            <person name="Buettner E."/>
        </authorList>
    </citation>
    <scope>NUCLEOTIDE SEQUENCE</scope>
    <source>
        <strain evidence="2">MP-N11</strain>
    </source>
</reference>
<keyword evidence="3" id="KW-1185">Reference proteome</keyword>
<evidence type="ECO:0000313" key="2">
    <source>
        <dbReference type="EMBL" id="KAJ3482022.1"/>
    </source>
</evidence>
<feature type="compositionally biased region" description="Gly residues" evidence="1">
    <location>
        <begin position="233"/>
        <end position="242"/>
    </location>
</feature>
<proteinExistence type="predicted"/>
<organism evidence="2 3">
    <name type="scientific">Agrocybe chaxingu</name>
    <dbReference type="NCBI Taxonomy" id="84603"/>
    <lineage>
        <taxon>Eukaryota</taxon>
        <taxon>Fungi</taxon>
        <taxon>Dikarya</taxon>
        <taxon>Basidiomycota</taxon>
        <taxon>Agaricomycotina</taxon>
        <taxon>Agaricomycetes</taxon>
        <taxon>Agaricomycetidae</taxon>
        <taxon>Agaricales</taxon>
        <taxon>Agaricineae</taxon>
        <taxon>Strophariaceae</taxon>
        <taxon>Agrocybe</taxon>
    </lineage>
</organism>
<comment type="caution">
    <text evidence="2">The sequence shown here is derived from an EMBL/GenBank/DDBJ whole genome shotgun (WGS) entry which is preliminary data.</text>
</comment>
<dbReference type="EMBL" id="JANKHO010003635">
    <property type="protein sequence ID" value="KAJ3482022.1"/>
    <property type="molecule type" value="Genomic_DNA"/>
</dbReference>
<sequence length="336" mass="35567">MMAGLLVLMVYKPFMLRDRGWGRGGKNTSGSVPVPVPGSAYEASVRAARGVLSAALELAVMRKSTSTSTSTAPAMGSEGGKEATPTAGTTFLDLYPLDKTLFEACVICAHAVLRPRPLSSSCFGYAPATTGAEKERERGVLTEEVGSALDLLSSSSTSTCLTDRQRRIVFSLRRRLARTRADAGEGAHGPGADVGPEERGSGKGRIKAGEVTPTRAGLKRRREEDGDGDDEGGAGAGRGFGGSINLHPNPNLRTALNLPSTTTAVGTECHHPSSHGAGMVSGFDYNPFPTLQYQLPPQMHVEQNQNQNQNPSQGHRAAAWWDGGPLHDHELWSIHA</sequence>
<protein>
    <submittedName>
        <fullName evidence="2">Uncharacterized protein</fullName>
    </submittedName>
</protein>
<evidence type="ECO:0000313" key="3">
    <source>
        <dbReference type="Proteomes" id="UP001148786"/>
    </source>
</evidence>
<feature type="region of interest" description="Disordered" evidence="1">
    <location>
        <begin position="180"/>
        <end position="255"/>
    </location>
</feature>
<dbReference type="Proteomes" id="UP001148786">
    <property type="component" value="Unassembled WGS sequence"/>
</dbReference>
<feature type="compositionally biased region" description="Polar residues" evidence="1">
    <location>
        <begin position="246"/>
        <end position="255"/>
    </location>
</feature>